<dbReference type="EC" id="2.4.2.31" evidence="10"/>
<dbReference type="InterPro" id="IPR050999">
    <property type="entry name" value="ADP-ribosyltransferase_ARG"/>
</dbReference>
<evidence type="ECO:0000256" key="2">
    <source>
        <dbReference type="ARBA" id="ARBA00022676"/>
    </source>
</evidence>
<dbReference type="Gene3D" id="3.90.176.10">
    <property type="entry name" value="Toxin ADP-ribosyltransferase, Chain A, domain 1"/>
    <property type="match status" value="1"/>
</dbReference>
<evidence type="ECO:0000256" key="7">
    <source>
        <dbReference type="ARBA" id="ARBA00023027"/>
    </source>
</evidence>
<dbReference type="InParanoid" id="A0A6J2QDH9"/>
<evidence type="ECO:0000256" key="9">
    <source>
        <dbReference type="ARBA" id="ARBA00047597"/>
    </source>
</evidence>
<dbReference type="GO" id="GO:0106274">
    <property type="term" value="F:NAD+-protein-arginine ADP-ribosyltransferase activity"/>
    <property type="evidence" value="ECO:0007669"/>
    <property type="project" value="UniProtKB-EC"/>
</dbReference>
<keyword evidence="11" id="KW-1185">Reference proteome</keyword>
<sequence length="266" mass="30658">MKGNLLIFATLCLLLCWIMPVDSMTIRFNFPLRENSISLSMVEDSVDDMYYGCNDNMMKIVQNVLKKKDHMFSYKKQWDDQKGCAKTKFKKREVKALTKDHMQAICVYTDNKLYREFNNAVRINGNIYSSSFPFLSLHYLLTSAIHILNNNYHCRTTYRRSTDRFTGKVNQIIRFGSFTSSSNRTDLTHFGRETCFIIKTCSGASLKKYSVFPDEDEVLIPPYEMFKITEIINGQNNIEGLKDCKVVFVLDSAGGKSNLNCKVAHS</sequence>
<dbReference type="RefSeq" id="XP_029295302.1">
    <property type="nucleotide sequence ID" value="XM_029439442.1"/>
</dbReference>
<evidence type="ECO:0000256" key="3">
    <source>
        <dbReference type="ARBA" id="ARBA00022679"/>
    </source>
</evidence>
<evidence type="ECO:0000313" key="12">
    <source>
        <dbReference type="RefSeq" id="XP_029295302.1"/>
    </source>
</evidence>
<name>A0A6J2QDH9_COTGO</name>
<feature type="signal peptide" evidence="10">
    <location>
        <begin position="1"/>
        <end position="23"/>
    </location>
</feature>
<keyword evidence="8" id="KW-1015">Disulfide bond</keyword>
<keyword evidence="2 10" id="KW-0328">Glycosyltransferase</keyword>
<dbReference type="GO" id="GO:0003950">
    <property type="term" value="F:NAD+ poly-ADP-ribosyltransferase activity"/>
    <property type="evidence" value="ECO:0007669"/>
    <property type="project" value="TreeGrafter"/>
</dbReference>
<keyword evidence="7 10" id="KW-0520">NAD</keyword>
<keyword evidence="3 10" id="KW-0808">Transferase</keyword>
<organism evidence="11 12">
    <name type="scientific">Cottoperca gobio</name>
    <name type="common">Frogmouth</name>
    <name type="synonym">Aphritis gobio</name>
    <dbReference type="NCBI Taxonomy" id="56716"/>
    <lineage>
        <taxon>Eukaryota</taxon>
        <taxon>Metazoa</taxon>
        <taxon>Chordata</taxon>
        <taxon>Craniata</taxon>
        <taxon>Vertebrata</taxon>
        <taxon>Euteleostomi</taxon>
        <taxon>Actinopterygii</taxon>
        <taxon>Neopterygii</taxon>
        <taxon>Teleostei</taxon>
        <taxon>Neoteleostei</taxon>
        <taxon>Acanthomorphata</taxon>
        <taxon>Eupercaria</taxon>
        <taxon>Perciformes</taxon>
        <taxon>Notothenioidei</taxon>
        <taxon>Bovichtidae</taxon>
        <taxon>Cottoperca</taxon>
    </lineage>
</organism>
<evidence type="ECO:0000313" key="11">
    <source>
        <dbReference type="Proteomes" id="UP000504630"/>
    </source>
</evidence>
<dbReference type="AlphaFoldDB" id="A0A6J2QDH9"/>
<dbReference type="GO" id="GO:0016779">
    <property type="term" value="F:nucleotidyltransferase activity"/>
    <property type="evidence" value="ECO:0007669"/>
    <property type="project" value="UniProtKB-KW"/>
</dbReference>
<gene>
    <name evidence="12" type="primary">LOC115013274</name>
</gene>
<evidence type="ECO:0000256" key="8">
    <source>
        <dbReference type="ARBA" id="ARBA00023157"/>
    </source>
</evidence>
<dbReference type="PANTHER" id="PTHR10339">
    <property type="entry name" value="ADP-RIBOSYLTRANSFERASE"/>
    <property type="match status" value="1"/>
</dbReference>
<keyword evidence="6 10" id="KW-0521">NADP</keyword>
<accession>A0A6J2QDH9</accession>
<keyword evidence="4" id="KW-0548">Nucleotidyltransferase</keyword>
<feature type="chain" id="PRO_5027143830" description="NAD(P)(+)--arginine ADP-ribosyltransferase" evidence="10">
    <location>
        <begin position="24"/>
        <end position="266"/>
    </location>
</feature>
<dbReference type="SUPFAM" id="SSF56399">
    <property type="entry name" value="ADP-ribosylation"/>
    <property type="match status" value="1"/>
</dbReference>
<dbReference type="PANTHER" id="PTHR10339:SF29">
    <property type="entry name" value="NAD(P)(+)--ARGININE ADP-RIBOSYLTRANSFERASE"/>
    <property type="match status" value="1"/>
</dbReference>
<dbReference type="InterPro" id="IPR000768">
    <property type="entry name" value="ART"/>
</dbReference>
<evidence type="ECO:0000256" key="1">
    <source>
        <dbReference type="ARBA" id="ARBA00009558"/>
    </source>
</evidence>
<dbReference type="Proteomes" id="UP000504630">
    <property type="component" value="Chromosome 1"/>
</dbReference>
<dbReference type="KEGG" id="cgob:115013274"/>
<evidence type="ECO:0000256" key="10">
    <source>
        <dbReference type="RuleBase" id="RU361228"/>
    </source>
</evidence>
<keyword evidence="5 10" id="KW-0732">Signal</keyword>
<evidence type="ECO:0000256" key="6">
    <source>
        <dbReference type="ARBA" id="ARBA00022857"/>
    </source>
</evidence>
<reference evidence="12" key="1">
    <citation type="submission" date="2025-08" db="UniProtKB">
        <authorList>
            <consortium name="RefSeq"/>
        </authorList>
    </citation>
    <scope>IDENTIFICATION</scope>
</reference>
<dbReference type="PROSITE" id="PS51996">
    <property type="entry name" value="TR_MART"/>
    <property type="match status" value="1"/>
</dbReference>
<dbReference type="Pfam" id="PF01129">
    <property type="entry name" value="ART"/>
    <property type="match status" value="1"/>
</dbReference>
<protein>
    <recommendedName>
        <fullName evidence="10">NAD(P)(+)--arginine ADP-ribosyltransferase</fullName>
        <ecNumber evidence="10">2.4.2.31</ecNumber>
    </recommendedName>
    <alternativeName>
        <fullName evidence="10">Mono(ADP-ribosyl)transferase</fullName>
    </alternativeName>
</protein>
<dbReference type="PRINTS" id="PR00970">
    <property type="entry name" value="RIBTRNSFRASE"/>
</dbReference>
<proteinExistence type="inferred from homology"/>
<dbReference type="GeneID" id="115013274"/>
<comment type="catalytic activity">
    <reaction evidence="9 10">
        <text>L-arginyl-[protein] + NAD(+) = N(omega)-(ADP-D-ribosyl)-L-arginyl-[protein] + nicotinamide + H(+)</text>
        <dbReference type="Rhea" id="RHEA:19149"/>
        <dbReference type="Rhea" id="RHEA-COMP:10532"/>
        <dbReference type="Rhea" id="RHEA-COMP:15087"/>
        <dbReference type="ChEBI" id="CHEBI:15378"/>
        <dbReference type="ChEBI" id="CHEBI:17154"/>
        <dbReference type="ChEBI" id="CHEBI:29965"/>
        <dbReference type="ChEBI" id="CHEBI:57540"/>
        <dbReference type="ChEBI" id="CHEBI:142554"/>
        <dbReference type="EC" id="2.4.2.31"/>
    </reaction>
</comment>
<evidence type="ECO:0000256" key="5">
    <source>
        <dbReference type="ARBA" id="ARBA00022729"/>
    </source>
</evidence>
<evidence type="ECO:0000256" key="4">
    <source>
        <dbReference type="ARBA" id="ARBA00022695"/>
    </source>
</evidence>
<dbReference type="OrthoDB" id="423533at2759"/>
<comment type="similarity">
    <text evidence="1 10">Belongs to the Arg-specific ADP-ribosyltransferase family.</text>
</comment>
<dbReference type="FunFam" id="3.90.176.10:FF:000001">
    <property type="entry name" value="NAD(P)(+)--arginine ADP-ribosyltransferase"/>
    <property type="match status" value="1"/>
</dbReference>